<evidence type="ECO:0000313" key="2">
    <source>
        <dbReference type="Proteomes" id="UP000324222"/>
    </source>
</evidence>
<protein>
    <submittedName>
        <fullName evidence="1">Uncharacterized protein</fullName>
    </submittedName>
</protein>
<accession>A0A5B7DHF9</accession>
<comment type="caution">
    <text evidence="1">The sequence shown here is derived from an EMBL/GenBank/DDBJ whole genome shotgun (WGS) entry which is preliminary data.</text>
</comment>
<dbReference type="EMBL" id="VSRR010000883">
    <property type="protein sequence ID" value="MPC20549.1"/>
    <property type="molecule type" value="Genomic_DNA"/>
</dbReference>
<dbReference type="Proteomes" id="UP000324222">
    <property type="component" value="Unassembled WGS sequence"/>
</dbReference>
<organism evidence="1 2">
    <name type="scientific">Portunus trituberculatus</name>
    <name type="common">Swimming crab</name>
    <name type="synonym">Neptunus trituberculatus</name>
    <dbReference type="NCBI Taxonomy" id="210409"/>
    <lineage>
        <taxon>Eukaryota</taxon>
        <taxon>Metazoa</taxon>
        <taxon>Ecdysozoa</taxon>
        <taxon>Arthropoda</taxon>
        <taxon>Crustacea</taxon>
        <taxon>Multicrustacea</taxon>
        <taxon>Malacostraca</taxon>
        <taxon>Eumalacostraca</taxon>
        <taxon>Eucarida</taxon>
        <taxon>Decapoda</taxon>
        <taxon>Pleocyemata</taxon>
        <taxon>Brachyura</taxon>
        <taxon>Eubrachyura</taxon>
        <taxon>Portunoidea</taxon>
        <taxon>Portunidae</taxon>
        <taxon>Portuninae</taxon>
        <taxon>Portunus</taxon>
    </lineage>
</organism>
<reference evidence="1 2" key="1">
    <citation type="submission" date="2019-05" db="EMBL/GenBank/DDBJ databases">
        <title>Another draft genome of Portunus trituberculatus and its Hox gene families provides insights of decapod evolution.</title>
        <authorList>
            <person name="Jeong J.-H."/>
            <person name="Song I."/>
            <person name="Kim S."/>
            <person name="Choi T."/>
            <person name="Kim D."/>
            <person name="Ryu S."/>
            <person name="Kim W."/>
        </authorList>
    </citation>
    <scope>NUCLEOTIDE SEQUENCE [LARGE SCALE GENOMIC DNA]</scope>
    <source>
        <tissue evidence="1">Muscle</tissue>
    </source>
</reference>
<proteinExistence type="predicted"/>
<sequence>MRVASCRCVEGAPEDGAGLDALHDCWKRRRSIQITVKYLTTGAAGGAGHGWTRVLLHARDEVPTQRPPEDD</sequence>
<dbReference type="AlphaFoldDB" id="A0A5B7DHF9"/>
<name>A0A5B7DHF9_PORTR</name>
<gene>
    <name evidence="1" type="ORF">E2C01_013497</name>
</gene>
<keyword evidence="2" id="KW-1185">Reference proteome</keyword>
<evidence type="ECO:0000313" key="1">
    <source>
        <dbReference type="EMBL" id="MPC20549.1"/>
    </source>
</evidence>